<dbReference type="Proteomes" id="UP000007879">
    <property type="component" value="Unassembled WGS sequence"/>
</dbReference>
<evidence type="ECO:0000313" key="2">
    <source>
        <dbReference type="EnsemblMetazoa" id="Aqu2.1.02317_001"/>
    </source>
</evidence>
<evidence type="ECO:0000256" key="1">
    <source>
        <dbReference type="SAM" id="MobiDB-lite"/>
    </source>
</evidence>
<reference evidence="2" key="2">
    <citation type="submission" date="2017-05" db="UniProtKB">
        <authorList>
            <consortium name="EnsemblMetazoa"/>
        </authorList>
    </citation>
    <scope>IDENTIFICATION</scope>
</reference>
<keyword evidence="3" id="KW-1185">Reference proteome</keyword>
<feature type="compositionally biased region" description="Basic and acidic residues" evidence="1">
    <location>
        <begin position="13"/>
        <end position="27"/>
    </location>
</feature>
<reference evidence="3" key="1">
    <citation type="journal article" date="2010" name="Nature">
        <title>The Amphimedon queenslandica genome and the evolution of animal complexity.</title>
        <authorList>
            <person name="Srivastava M."/>
            <person name="Simakov O."/>
            <person name="Chapman J."/>
            <person name="Fahey B."/>
            <person name="Gauthier M.E."/>
            <person name="Mitros T."/>
            <person name="Richards G.S."/>
            <person name="Conaco C."/>
            <person name="Dacre M."/>
            <person name="Hellsten U."/>
            <person name="Larroux C."/>
            <person name="Putnam N.H."/>
            <person name="Stanke M."/>
            <person name="Adamska M."/>
            <person name="Darling A."/>
            <person name="Degnan S.M."/>
            <person name="Oakley T.H."/>
            <person name="Plachetzki D.C."/>
            <person name="Zhai Y."/>
            <person name="Adamski M."/>
            <person name="Calcino A."/>
            <person name="Cummins S.F."/>
            <person name="Goodstein D.M."/>
            <person name="Harris C."/>
            <person name="Jackson D.J."/>
            <person name="Leys S.P."/>
            <person name="Shu S."/>
            <person name="Woodcroft B.J."/>
            <person name="Vervoort M."/>
            <person name="Kosik K.S."/>
            <person name="Manning G."/>
            <person name="Degnan B.M."/>
            <person name="Rokhsar D.S."/>
        </authorList>
    </citation>
    <scope>NUCLEOTIDE SEQUENCE [LARGE SCALE GENOMIC DNA]</scope>
</reference>
<accession>A0A1X7SJN0</accession>
<dbReference type="KEGG" id="aqu:109592737"/>
<feature type="compositionally biased region" description="Basic residues" evidence="1">
    <location>
        <begin position="68"/>
        <end position="84"/>
    </location>
</feature>
<feature type="region of interest" description="Disordered" evidence="1">
    <location>
        <begin position="1"/>
        <end position="28"/>
    </location>
</feature>
<dbReference type="AlphaFoldDB" id="A0A1X7SJN0"/>
<protein>
    <submittedName>
        <fullName evidence="2">Uncharacterized protein</fullName>
    </submittedName>
</protein>
<feature type="region of interest" description="Disordered" evidence="1">
    <location>
        <begin position="62"/>
        <end position="91"/>
    </location>
</feature>
<organism evidence="2">
    <name type="scientific">Amphimedon queenslandica</name>
    <name type="common">Sponge</name>
    <dbReference type="NCBI Taxonomy" id="400682"/>
    <lineage>
        <taxon>Eukaryota</taxon>
        <taxon>Metazoa</taxon>
        <taxon>Porifera</taxon>
        <taxon>Demospongiae</taxon>
        <taxon>Heteroscleromorpha</taxon>
        <taxon>Haplosclerida</taxon>
        <taxon>Niphatidae</taxon>
        <taxon>Amphimedon</taxon>
    </lineage>
</organism>
<dbReference type="EnsemblMetazoa" id="Aqu2.1.02317_001">
    <property type="protein sequence ID" value="Aqu2.1.02317_001"/>
    <property type="gene ID" value="Aqu2.1.02317"/>
</dbReference>
<evidence type="ECO:0000313" key="3">
    <source>
        <dbReference type="Proteomes" id="UP000007879"/>
    </source>
</evidence>
<gene>
    <name evidence="2" type="primary">109592737</name>
</gene>
<dbReference type="InParanoid" id="A0A1X7SJN0"/>
<dbReference type="EnsemblMetazoa" id="XM_020008114.1">
    <property type="protein sequence ID" value="XP_019863673.1"/>
    <property type="gene ID" value="LOC109592737"/>
</dbReference>
<name>A0A1X7SJN0_AMPQE</name>
<proteinExistence type="predicted"/>
<sequence length="123" mass="14433">MSLSHMKLSKQLKTQESRAAEASKETEQALQDKAVIEEALELERTRMQIQLAQFTKLINYRHNTPSAAKKRSNPKKGLKLSRKKRDPEKERSEWMILKDIAKNSKDNKGIYTNDQLYMYKKCF</sequence>